<feature type="compositionally biased region" description="Polar residues" evidence="1">
    <location>
        <begin position="1"/>
        <end position="13"/>
    </location>
</feature>
<dbReference type="VEuPathDB" id="VectorBase:AMAM009703"/>
<feature type="compositionally biased region" description="Gly residues" evidence="1">
    <location>
        <begin position="152"/>
        <end position="164"/>
    </location>
</feature>
<proteinExistence type="predicted"/>
<evidence type="ECO:0000313" key="2">
    <source>
        <dbReference type="EnsemblMetazoa" id="AMAM009703-PA"/>
    </source>
</evidence>
<evidence type="ECO:0000313" key="3">
    <source>
        <dbReference type="Proteomes" id="UP000075901"/>
    </source>
</evidence>
<name>A0A182SMF4_9DIPT</name>
<evidence type="ECO:0000256" key="1">
    <source>
        <dbReference type="SAM" id="MobiDB-lite"/>
    </source>
</evidence>
<feature type="region of interest" description="Disordered" evidence="1">
    <location>
        <begin position="114"/>
        <end position="176"/>
    </location>
</feature>
<feature type="region of interest" description="Disordered" evidence="1">
    <location>
        <begin position="1"/>
        <end position="25"/>
    </location>
</feature>
<dbReference type="AlphaFoldDB" id="A0A182SMF4"/>
<accession>A0A182SMF4</accession>
<dbReference type="Proteomes" id="UP000075901">
    <property type="component" value="Unassembled WGS sequence"/>
</dbReference>
<feature type="compositionally biased region" description="Low complexity" evidence="1">
    <location>
        <begin position="122"/>
        <end position="151"/>
    </location>
</feature>
<keyword evidence="3" id="KW-1185">Reference proteome</keyword>
<dbReference type="EnsemblMetazoa" id="AMAM009703-RA">
    <property type="protein sequence ID" value="AMAM009703-PA"/>
    <property type="gene ID" value="AMAM009703"/>
</dbReference>
<feature type="region of interest" description="Disordered" evidence="1">
    <location>
        <begin position="52"/>
        <end position="83"/>
    </location>
</feature>
<reference evidence="2" key="2">
    <citation type="submission" date="2020-05" db="UniProtKB">
        <authorList>
            <consortium name="EnsemblMetazoa"/>
        </authorList>
    </citation>
    <scope>IDENTIFICATION</scope>
    <source>
        <strain evidence="2">maculatus3</strain>
    </source>
</reference>
<protein>
    <submittedName>
        <fullName evidence="2">Uncharacterized protein</fullName>
    </submittedName>
</protein>
<reference evidence="3" key="1">
    <citation type="submission" date="2013-09" db="EMBL/GenBank/DDBJ databases">
        <title>The Genome Sequence of Anopheles maculatus species B.</title>
        <authorList>
            <consortium name="The Broad Institute Genomics Platform"/>
            <person name="Neafsey D.E."/>
            <person name="Besansky N."/>
            <person name="Howell P."/>
            <person name="Walton C."/>
            <person name="Young S.K."/>
            <person name="Zeng Q."/>
            <person name="Gargeya S."/>
            <person name="Fitzgerald M."/>
            <person name="Haas B."/>
            <person name="Abouelleil A."/>
            <person name="Allen A.W."/>
            <person name="Alvarado L."/>
            <person name="Arachchi H.M."/>
            <person name="Berlin A.M."/>
            <person name="Chapman S.B."/>
            <person name="Gainer-Dewar J."/>
            <person name="Goldberg J."/>
            <person name="Griggs A."/>
            <person name="Gujja S."/>
            <person name="Hansen M."/>
            <person name="Howarth C."/>
            <person name="Imamovic A."/>
            <person name="Ireland A."/>
            <person name="Larimer J."/>
            <person name="McCowan C."/>
            <person name="Murphy C."/>
            <person name="Pearson M."/>
            <person name="Poon T.W."/>
            <person name="Priest M."/>
            <person name="Roberts A."/>
            <person name="Saif S."/>
            <person name="Shea T."/>
            <person name="Sisk P."/>
            <person name="Sykes S."/>
            <person name="Wortman J."/>
            <person name="Nusbaum C."/>
            <person name="Birren B."/>
        </authorList>
    </citation>
    <scope>NUCLEOTIDE SEQUENCE [LARGE SCALE GENOMIC DNA]</scope>
    <source>
        <strain evidence="3">maculatus3</strain>
    </source>
</reference>
<feature type="compositionally biased region" description="Basic and acidic residues" evidence="1">
    <location>
        <begin position="60"/>
        <end position="83"/>
    </location>
</feature>
<organism evidence="2 3">
    <name type="scientific">Anopheles maculatus</name>
    <dbReference type="NCBI Taxonomy" id="74869"/>
    <lineage>
        <taxon>Eukaryota</taxon>
        <taxon>Metazoa</taxon>
        <taxon>Ecdysozoa</taxon>
        <taxon>Arthropoda</taxon>
        <taxon>Hexapoda</taxon>
        <taxon>Insecta</taxon>
        <taxon>Pterygota</taxon>
        <taxon>Neoptera</taxon>
        <taxon>Endopterygota</taxon>
        <taxon>Diptera</taxon>
        <taxon>Nematocera</taxon>
        <taxon>Culicoidea</taxon>
        <taxon>Culicidae</taxon>
        <taxon>Anophelinae</taxon>
        <taxon>Anopheles</taxon>
        <taxon>Anopheles maculatus group</taxon>
    </lineage>
</organism>
<sequence>MAEQNQHNQVSNRAQHHVRNLGRTVSGGSIAGAAAAAAAGAGAAGTTTLLAESSTTPTDLPHHPQHDQQHQQHQHQQQDQHEQLRVQDQELLDQDPDELLPGAHYGPGATMLVGMMPPLLPPGSSSAPLRPTNARGTSGPSSNGNSSASNGAGSGASNGSGGPTSSGSIVLLNDSNAHSPDTATAALLSSYNGAAAHQHQMLQQPCNNALMSNSLAMAYRNQNNFMTNSHQQQCGGYLPLQTRAW</sequence>